<dbReference type="AlphaFoldDB" id="A0A239M2S2"/>
<dbReference type="InterPro" id="IPR049492">
    <property type="entry name" value="BD-FAE-like_dom"/>
</dbReference>
<dbReference type="GO" id="GO:0016787">
    <property type="term" value="F:hydrolase activity"/>
    <property type="evidence" value="ECO:0007669"/>
    <property type="project" value="UniProtKB-KW"/>
</dbReference>
<accession>A0A239M2S2</accession>
<dbReference type="SUPFAM" id="SSF53474">
    <property type="entry name" value="alpha/beta-Hydrolases"/>
    <property type="match status" value="1"/>
</dbReference>
<evidence type="ECO:0000256" key="1">
    <source>
        <dbReference type="ARBA" id="ARBA00022801"/>
    </source>
</evidence>
<organism evidence="3 4">
    <name type="scientific">Granulicella rosea</name>
    <dbReference type="NCBI Taxonomy" id="474952"/>
    <lineage>
        <taxon>Bacteria</taxon>
        <taxon>Pseudomonadati</taxon>
        <taxon>Acidobacteriota</taxon>
        <taxon>Terriglobia</taxon>
        <taxon>Terriglobales</taxon>
        <taxon>Acidobacteriaceae</taxon>
        <taxon>Granulicella</taxon>
    </lineage>
</organism>
<proteinExistence type="predicted"/>
<protein>
    <submittedName>
        <fullName evidence="3">Acetyl esterase/lipase</fullName>
    </submittedName>
</protein>
<reference evidence="3 4" key="1">
    <citation type="submission" date="2017-06" db="EMBL/GenBank/DDBJ databases">
        <authorList>
            <person name="Kim H.J."/>
            <person name="Triplett B.A."/>
        </authorList>
    </citation>
    <scope>NUCLEOTIDE SEQUENCE [LARGE SCALE GENOMIC DNA]</scope>
    <source>
        <strain evidence="3 4">DSM 18704</strain>
    </source>
</reference>
<dbReference type="Pfam" id="PF20434">
    <property type="entry name" value="BD-FAE"/>
    <property type="match status" value="1"/>
</dbReference>
<dbReference type="PANTHER" id="PTHR48081">
    <property type="entry name" value="AB HYDROLASE SUPERFAMILY PROTEIN C4A8.06C"/>
    <property type="match status" value="1"/>
</dbReference>
<dbReference type="Gene3D" id="3.40.50.1820">
    <property type="entry name" value="alpha/beta hydrolase"/>
    <property type="match status" value="1"/>
</dbReference>
<feature type="domain" description="BD-FAE-like" evidence="2">
    <location>
        <begin position="79"/>
        <end position="297"/>
    </location>
</feature>
<sequence>MLGASCVAACSQSTTEAEAWANPASWRSVKVTETDNIVFATVPLIHNPSAAASPDPGVPKGIREPVPNTGPSGTIDLHLDVYRTPSPRPTPVVVQIHGGGWLRGDRPSSSSSFGGFFAAGASVVTVQYRNAIDAPAPAAIQDVRCALAWVKANAGKYNFDLNRVIVWGGSAGGHLALMAGYAPASFNPAGCTDQPPVAAVLDDYGPTDLVAGLKQHGSTDFTHQWLGLDLPLPAASPAAGRPAGQRWPEPSPAVLARAREMSPLTYIRPGLPPTFIVNGDSDRTVDPTQSAELKKALDAAHIPNGQDVIAGGGHGGFSTEESEKAMLLSLKFLKANGAID</sequence>
<evidence type="ECO:0000259" key="2">
    <source>
        <dbReference type="Pfam" id="PF20434"/>
    </source>
</evidence>
<dbReference type="EMBL" id="FZOU01000009">
    <property type="protein sequence ID" value="SNT36965.1"/>
    <property type="molecule type" value="Genomic_DNA"/>
</dbReference>
<keyword evidence="1" id="KW-0378">Hydrolase</keyword>
<evidence type="ECO:0000313" key="3">
    <source>
        <dbReference type="EMBL" id="SNT36965.1"/>
    </source>
</evidence>
<dbReference type="InterPro" id="IPR029058">
    <property type="entry name" value="AB_hydrolase_fold"/>
</dbReference>
<gene>
    <name evidence="3" type="ORF">SAMN05421770_10971</name>
</gene>
<dbReference type="Proteomes" id="UP000198356">
    <property type="component" value="Unassembled WGS sequence"/>
</dbReference>
<dbReference type="InterPro" id="IPR050300">
    <property type="entry name" value="GDXG_lipolytic_enzyme"/>
</dbReference>
<evidence type="ECO:0000313" key="4">
    <source>
        <dbReference type="Proteomes" id="UP000198356"/>
    </source>
</evidence>
<keyword evidence="4" id="KW-1185">Reference proteome</keyword>
<dbReference type="PANTHER" id="PTHR48081:SF13">
    <property type="entry name" value="ALPHA_BETA HYDROLASE"/>
    <property type="match status" value="1"/>
</dbReference>
<name>A0A239M2S2_9BACT</name>